<accession>A0AAD6TR65</accession>
<organism evidence="2 3">
    <name type="scientific">Mycena belliarum</name>
    <dbReference type="NCBI Taxonomy" id="1033014"/>
    <lineage>
        <taxon>Eukaryota</taxon>
        <taxon>Fungi</taxon>
        <taxon>Dikarya</taxon>
        <taxon>Basidiomycota</taxon>
        <taxon>Agaricomycotina</taxon>
        <taxon>Agaricomycetes</taxon>
        <taxon>Agaricomycetidae</taxon>
        <taxon>Agaricales</taxon>
        <taxon>Marasmiineae</taxon>
        <taxon>Mycenaceae</taxon>
        <taxon>Mycena</taxon>
    </lineage>
</organism>
<dbReference type="Proteomes" id="UP001222325">
    <property type="component" value="Unassembled WGS sequence"/>
</dbReference>
<name>A0AAD6TR65_9AGAR</name>
<dbReference type="AlphaFoldDB" id="A0AAD6TR65"/>
<keyword evidence="1" id="KW-0732">Signal</keyword>
<protein>
    <submittedName>
        <fullName evidence="2">Uncharacterized protein</fullName>
    </submittedName>
</protein>
<evidence type="ECO:0000256" key="1">
    <source>
        <dbReference type="SAM" id="SignalP"/>
    </source>
</evidence>
<reference evidence="2" key="1">
    <citation type="submission" date="2023-03" db="EMBL/GenBank/DDBJ databases">
        <title>Massive genome expansion in bonnet fungi (Mycena s.s.) driven by repeated elements and novel gene families across ecological guilds.</title>
        <authorList>
            <consortium name="Lawrence Berkeley National Laboratory"/>
            <person name="Harder C.B."/>
            <person name="Miyauchi S."/>
            <person name="Viragh M."/>
            <person name="Kuo A."/>
            <person name="Thoen E."/>
            <person name="Andreopoulos B."/>
            <person name="Lu D."/>
            <person name="Skrede I."/>
            <person name="Drula E."/>
            <person name="Henrissat B."/>
            <person name="Morin E."/>
            <person name="Kohler A."/>
            <person name="Barry K."/>
            <person name="LaButti K."/>
            <person name="Morin E."/>
            <person name="Salamov A."/>
            <person name="Lipzen A."/>
            <person name="Mereny Z."/>
            <person name="Hegedus B."/>
            <person name="Baldrian P."/>
            <person name="Stursova M."/>
            <person name="Weitz H."/>
            <person name="Taylor A."/>
            <person name="Grigoriev I.V."/>
            <person name="Nagy L.G."/>
            <person name="Martin F."/>
            <person name="Kauserud H."/>
        </authorList>
    </citation>
    <scope>NUCLEOTIDE SEQUENCE</scope>
    <source>
        <strain evidence="2">CBHHK173m</strain>
    </source>
</reference>
<evidence type="ECO:0000313" key="3">
    <source>
        <dbReference type="Proteomes" id="UP001222325"/>
    </source>
</evidence>
<comment type="caution">
    <text evidence="2">The sequence shown here is derived from an EMBL/GenBank/DDBJ whole genome shotgun (WGS) entry which is preliminary data.</text>
</comment>
<keyword evidence="3" id="KW-1185">Reference proteome</keyword>
<feature type="chain" id="PRO_5042048346" evidence="1">
    <location>
        <begin position="20"/>
        <end position="94"/>
    </location>
</feature>
<gene>
    <name evidence="2" type="ORF">B0H15DRAFT_867932</name>
</gene>
<evidence type="ECO:0000313" key="2">
    <source>
        <dbReference type="EMBL" id="KAJ7075121.1"/>
    </source>
</evidence>
<feature type="signal peptide" evidence="1">
    <location>
        <begin position="1"/>
        <end position="19"/>
    </location>
</feature>
<sequence length="94" mass="10427">MMGWTEKVVAKIICPLVCSTLGPCNWSEAAIYGLGWSESSQEFWRLGLGPGETVDRGSAAPPRARYSELGRNGRVMVGNRIFHIAKTEKEKEKE</sequence>
<dbReference type="EMBL" id="JARJCN010000103">
    <property type="protein sequence ID" value="KAJ7075121.1"/>
    <property type="molecule type" value="Genomic_DNA"/>
</dbReference>
<proteinExistence type="predicted"/>